<evidence type="ECO:0000313" key="15">
    <source>
        <dbReference type="EMBL" id="MFC3680347.1"/>
    </source>
</evidence>
<dbReference type="Gene3D" id="1.10.860.10">
    <property type="entry name" value="DNAb Helicase, Chain A"/>
    <property type="match status" value="1"/>
</dbReference>
<evidence type="ECO:0000256" key="11">
    <source>
        <dbReference type="NCBIfam" id="TIGR00665"/>
    </source>
</evidence>
<evidence type="ECO:0000259" key="14">
    <source>
        <dbReference type="PROSITE" id="PS51199"/>
    </source>
</evidence>
<dbReference type="PROSITE" id="PS51199">
    <property type="entry name" value="SF4_HELICASE"/>
    <property type="match status" value="1"/>
</dbReference>
<reference evidence="16" key="1">
    <citation type="journal article" date="2019" name="Int. J. Syst. Evol. Microbiol.">
        <title>The Global Catalogue of Microorganisms (GCM) 10K type strain sequencing project: providing services to taxonomists for standard genome sequencing and annotation.</title>
        <authorList>
            <consortium name="The Broad Institute Genomics Platform"/>
            <consortium name="The Broad Institute Genome Sequencing Center for Infectious Disease"/>
            <person name="Wu L."/>
            <person name="Ma J."/>
        </authorList>
    </citation>
    <scope>NUCLEOTIDE SEQUENCE [LARGE SCALE GENOMIC DNA]</scope>
    <source>
        <strain evidence="16">KCTC 42424</strain>
    </source>
</reference>
<dbReference type="EC" id="5.6.2.3" evidence="11 12"/>
<evidence type="ECO:0000256" key="5">
    <source>
        <dbReference type="ARBA" id="ARBA00022801"/>
    </source>
</evidence>
<accession>A0ABV7VU05</accession>
<evidence type="ECO:0000256" key="6">
    <source>
        <dbReference type="ARBA" id="ARBA00022806"/>
    </source>
</evidence>
<keyword evidence="4 12" id="KW-0547">Nucleotide-binding</keyword>
<evidence type="ECO:0000256" key="10">
    <source>
        <dbReference type="ARBA" id="ARBA00048954"/>
    </source>
</evidence>
<keyword evidence="7 12" id="KW-0067">ATP-binding</keyword>
<feature type="region of interest" description="Disordered" evidence="13">
    <location>
        <begin position="1"/>
        <end position="28"/>
    </location>
</feature>
<dbReference type="PANTHER" id="PTHR30153">
    <property type="entry name" value="REPLICATIVE DNA HELICASE DNAB"/>
    <property type="match status" value="1"/>
</dbReference>
<name>A0ABV7VU05_9GAMM</name>
<dbReference type="GO" id="GO:0003678">
    <property type="term" value="F:DNA helicase activity"/>
    <property type="evidence" value="ECO:0007669"/>
    <property type="project" value="UniProtKB-EC"/>
</dbReference>
<evidence type="ECO:0000256" key="2">
    <source>
        <dbReference type="ARBA" id="ARBA00022515"/>
    </source>
</evidence>
<keyword evidence="3 12" id="KW-0235">DNA replication</keyword>
<evidence type="ECO:0000256" key="7">
    <source>
        <dbReference type="ARBA" id="ARBA00022840"/>
    </source>
</evidence>
<comment type="catalytic activity">
    <reaction evidence="10 12">
        <text>ATP + H2O = ADP + phosphate + H(+)</text>
        <dbReference type="Rhea" id="RHEA:13065"/>
        <dbReference type="ChEBI" id="CHEBI:15377"/>
        <dbReference type="ChEBI" id="CHEBI:15378"/>
        <dbReference type="ChEBI" id="CHEBI:30616"/>
        <dbReference type="ChEBI" id="CHEBI:43474"/>
        <dbReference type="ChEBI" id="CHEBI:456216"/>
        <dbReference type="EC" id="5.6.2.3"/>
    </reaction>
</comment>
<dbReference type="RefSeq" id="WP_376866278.1">
    <property type="nucleotide sequence ID" value="NZ_JBHRYB010000007.1"/>
</dbReference>
<dbReference type="CDD" id="cd00984">
    <property type="entry name" value="DnaB_C"/>
    <property type="match status" value="1"/>
</dbReference>
<dbReference type="NCBIfam" id="TIGR00665">
    <property type="entry name" value="DnaB"/>
    <property type="match status" value="1"/>
</dbReference>
<evidence type="ECO:0000256" key="3">
    <source>
        <dbReference type="ARBA" id="ARBA00022705"/>
    </source>
</evidence>
<keyword evidence="9" id="KW-0413">Isomerase</keyword>
<evidence type="ECO:0000256" key="4">
    <source>
        <dbReference type="ARBA" id="ARBA00022741"/>
    </source>
</evidence>
<dbReference type="InterPro" id="IPR016136">
    <property type="entry name" value="DNA_helicase_N/primase_C"/>
</dbReference>
<gene>
    <name evidence="15" type="primary">dnaB</name>
    <name evidence="15" type="ORF">ACFOMG_09590</name>
</gene>
<dbReference type="Gene3D" id="3.40.50.300">
    <property type="entry name" value="P-loop containing nucleotide triphosphate hydrolases"/>
    <property type="match status" value="1"/>
</dbReference>
<dbReference type="Pfam" id="PF00772">
    <property type="entry name" value="DnaB"/>
    <property type="match status" value="1"/>
</dbReference>
<dbReference type="GO" id="GO:0016787">
    <property type="term" value="F:hydrolase activity"/>
    <property type="evidence" value="ECO:0007669"/>
    <property type="project" value="UniProtKB-KW"/>
</dbReference>
<keyword evidence="2 12" id="KW-0639">Primosome</keyword>
<dbReference type="InterPro" id="IPR007692">
    <property type="entry name" value="DNA_helicase_DnaB"/>
</dbReference>
<dbReference type="Proteomes" id="UP001595722">
    <property type="component" value="Unassembled WGS sequence"/>
</dbReference>
<sequence>MNDDYIPHADGDMNASSGTGRTPPHSVEAEQSVLGSLMLDERAWEAISETTQDSDFYRHDHRMIFRSISHLVKSEQPIDVVTVAEELEERGQLEKVGGAAYLSQLVDMTPSIDNCGAYAEIVRERSQQRRLIEAASEMMDKAYEPDGATALDLLSDAEKSIAQIAEGNRKDGGPQVVAPLLKSTLDQLDEMFNQPDGLSGLTSGFTEIDNRTSGWQKSDLVIIAARPSMGKTTYAMNLVENALLGSKRPCLVFSMEMPSESIVMRMLSSIGKIDQTRIRSGKLVDDDWPKLSAAVNMLKDLPLYIDDTAALTPQEMRARARKVYRENNNDLAMIMVDYLQLMRVSGPSEGRTQEISEISRSLKAMAKEFNCPMIALSQLNRSLEQRPNKRPVNSDLRESGAIEQDADIIQFIYRDEVYNEDSPDKGVAELITGKHRNGPIGTDRLAFIGKFTRFENLAHGYEGDDDY</sequence>
<organism evidence="15 16">
    <name type="scientific">Bacterioplanoides pacificum</name>
    <dbReference type="NCBI Taxonomy" id="1171596"/>
    <lineage>
        <taxon>Bacteria</taxon>
        <taxon>Pseudomonadati</taxon>
        <taxon>Pseudomonadota</taxon>
        <taxon>Gammaproteobacteria</taxon>
        <taxon>Oceanospirillales</taxon>
        <taxon>Oceanospirillaceae</taxon>
        <taxon>Bacterioplanoides</taxon>
    </lineage>
</organism>
<dbReference type="NCBIfam" id="NF004384">
    <property type="entry name" value="PRK05748.1"/>
    <property type="match status" value="1"/>
</dbReference>
<dbReference type="InterPro" id="IPR036185">
    <property type="entry name" value="DNA_heli_DnaB-like_N_sf"/>
</dbReference>
<keyword evidence="16" id="KW-1185">Reference proteome</keyword>
<protein>
    <recommendedName>
        <fullName evidence="11 12">Replicative DNA helicase</fullName>
        <ecNumber evidence="11 12">5.6.2.3</ecNumber>
    </recommendedName>
</protein>
<keyword evidence="6 12" id="KW-0347">Helicase</keyword>
<feature type="compositionally biased region" description="Basic and acidic residues" evidence="13">
    <location>
        <begin position="1"/>
        <end position="11"/>
    </location>
</feature>
<keyword evidence="8 12" id="KW-0238">DNA-binding</keyword>
<proteinExistence type="inferred from homology"/>
<evidence type="ECO:0000256" key="1">
    <source>
        <dbReference type="ARBA" id="ARBA00008428"/>
    </source>
</evidence>
<evidence type="ECO:0000256" key="9">
    <source>
        <dbReference type="ARBA" id="ARBA00023235"/>
    </source>
</evidence>
<dbReference type="Pfam" id="PF03796">
    <property type="entry name" value="DnaB_C"/>
    <property type="match status" value="1"/>
</dbReference>
<feature type="domain" description="SF4 helicase" evidence="14">
    <location>
        <begin position="194"/>
        <end position="461"/>
    </location>
</feature>
<evidence type="ECO:0000256" key="12">
    <source>
        <dbReference type="RuleBase" id="RU362085"/>
    </source>
</evidence>
<comment type="similarity">
    <text evidence="1 12">Belongs to the helicase family. DnaB subfamily.</text>
</comment>
<dbReference type="InterPro" id="IPR007693">
    <property type="entry name" value="DNA_helicase_DnaB-like_N"/>
</dbReference>
<dbReference type="PANTHER" id="PTHR30153:SF2">
    <property type="entry name" value="REPLICATIVE DNA HELICASE"/>
    <property type="match status" value="1"/>
</dbReference>
<dbReference type="EMBL" id="JBHRYB010000007">
    <property type="protein sequence ID" value="MFC3680347.1"/>
    <property type="molecule type" value="Genomic_DNA"/>
</dbReference>
<dbReference type="InterPro" id="IPR027417">
    <property type="entry name" value="P-loop_NTPase"/>
</dbReference>
<comment type="function">
    <text evidence="12">The main replicative DNA helicase, it participates in initiation and elongation during chromosome replication. Travels ahead of the DNA replisome, separating dsDNA into templates for DNA synthesis. A processive ATP-dependent 5'-3' DNA helicase it has DNA-dependent ATPase activity.</text>
</comment>
<dbReference type="SUPFAM" id="SSF48024">
    <property type="entry name" value="N-terminal domain of DnaB helicase"/>
    <property type="match status" value="1"/>
</dbReference>
<evidence type="ECO:0000313" key="16">
    <source>
        <dbReference type="Proteomes" id="UP001595722"/>
    </source>
</evidence>
<comment type="caution">
    <text evidence="15">The sequence shown here is derived from an EMBL/GenBank/DDBJ whole genome shotgun (WGS) entry which is preliminary data.</text>
</comment>
<dbReference type="SUPFAM" id="SSF52540">
    <property type="entry name" value="P-loop containing nucleoside triphosphate hydrolases"/>
    <property type="match status" value="1"/>
</dbReference>
<evidence type="ECO:0000256" key="13">
    <source>
        <dbReference type="SAM" id="MobiDB-lite"/>
    </source>
</evidence>
<keyword evidence="5 12" id="KW-0378">Hydrolase</keyword>
<evidence type="ECO:0000256" key="8">
    <source>
        <dbReference type="ARBA" id="ARBA00023125"/>
    </source>
</evidence>
<dbReference type="InterPro" id="IPR007694">
    <property type="entry name" value="DNA_helicase_DnaB-like_C"/>
</dbReference>